<accession>A0A386RDM4</accession>
<dbReference type="RefSeq" id="WP_120357362.1">
    <property type="nucleotide sequence ID" value="NZ_CP017982.1"/>
</dbReference>
<evidence type="ECO:0000313" key="1">
    <source>
        <dbReference type="EMBL" id="AYE61447.1"/>
    </source>
</evidence>
<dbReference type="Gene3D" id="2.40.50.230">
    <property type="entry name" value="Gp5 N-terminal domain"/>
    <property type="match status" value="1"/>
</dbReference>
<dbReference type="InterPro" id="IPR037026">
    <property type="entry name" value="Vgr_OB-fold_dom_sf"/>
</dbReference>
<protein>
    <submittedName>
        <fullName evidence="1">Uncharacterized protein</fullName>
    </submittedName>
</protein>
<name>A0A386RDM4_LACHE</name>
<dbReference type="EMBL" id="CP017982">
    <property type="protein sequence ID" value="AYE61447.1"/>
    <property type="molecule type" value="Genomic_DNA"/>
</dbReference>
<sequence length="167" mass="18736">MAKNNRASQAELQTAGYDAIRNFRHAIFAEIEVSNLARVIRYDRKNHLADIQPLANMSDGSESAQYLDVPVVENCYIIDEMIDALKSEFEKVDENSKLPEHAATSFVAKLPKKRLLRPGVVVVYVVLDRDSDNWSRDATTFTPGSTRMHDANDAIIIGIWGGDWKNG</sequence>
<organism evidence="1 2">
    <name type="scientific">Lactobacillus helveticus</name>
    <name type="common">Lactobacillus suntoryeus</name>
    <dbReference type="NCBI Taxonomy" id="1587"/>
    <lineage>
        <taxon>Bacteria</taxon>
        <taxon>Bacillati</taxon>
        <taxon>Bacillota</taxon>
        <taxon>Bacilli</taxon>
        <taxon>Lactobacillales</taxon>
        <taxon>Lactobacillaceae</taxon>
        <taxon>Lactobacillus</taxon>
    </lineage>
</organism>
<reference evidence="1 2" key="1">
    <citation type="submission" date="2016-10" db="EMBL/GenBank/DDBJ databases">
        <title>Complete genomic sequencing of Lactobacillus helveticus LH99 and comparative genome analysis.</title>
        <authorList>
            <person name="Li N."/>
            <person name="You C."/>
            <person name="Liu Z."/>
        </authorList>
    </citation>
    <scope>NUCLEOTIDE SEQUENCE [LARGE SCALE GENOMIC DNA]</scope>
    <source>
        <strain evidence="1 2">LH99</strain>
    </source>
</reference>
<gene>
    <name evidence="1" type="ORF">BC335_0959</name>
</gene>
<dbReference type="Proteomes" id="UP000267794">
    <property type="component" value="Chromosome"/>
</dbReference>
<proteinExistence type="predicted"/>
<dbReference type="AlphaFoldDB" id="A0A386RDM4"/>
<evidence type="ECO:0000313" key="2">
    <source>
        <dbReference type="Proteomes" id="UP000267794"/>
    </source>
</evidence>